<dbReference type="PROSITE" id="PS50885">
    <property type="entry name" value="HAMP"/>
    <property type="match status" value="1"/>
</dbReference>
<keyword evidence="7 15" id="KW-0812">Transmembrane</keyword>
<keyword evidence="6" id="KW-0808">Transferase</keyword>
<dbReference type="PRINTS" id="PR00344">
    <property type="entry name" value="BCTRLSENSOR"/>
</dbReference>
<dbReference type="Gene3D" id="1.10.287.130">
    <property type="match status" value="1"/>
</dbReference>
<keyword evidence="12" id="KW-0902">Two-component regulatory system</keyword>
<feature type="domain" description="HAMP" evidence="17">
    <location>
        <begin position="224"/>
        <end position="276"/>
    </location>
</feature>
<evidence type="ECO:0000256" key="9">
    <source>
        <dbReference type="ARBA" id="ARBA00022777"/>
    </source>
</evidence>
<reference evidence="18 19" key="1">
    <citation type="submission" date="2017-06" db="EMBL/GenBank/DDBJ databases">
        <title>Draft Genome Sequence of Natranaerobius trueperi halophilic, alkalithermophilic bacteria from soda lakes.</title>
        <authorList>
            <person name="Zhao B."/>
        </authorList>
    </citation>
    <scope>NUCLEOTIDE SEQUENCE [LARGE SCALE GENOMIC DNA]</scope>
    <source>
        <strain evidence="18 19">DSM 18760</strain>
    </source>
</reference>
<dbReference type="PANTHER" id="PTHR45528">
    <property type="entry name" value="SENSOR HISTIDINE KINASE CPXA"/>
    <property type="match status" value="1"/>
</dbReference>
<dbReference type="SMART" id="SM00388">
    <property type="entry name" value="HisKA"/>
    <property type="match status" value="1"/>
</dbReference>
<evidence type="ECO:0000259" key="17">
    <source>
        <dbReference type="PROSITE" id="PS50885"/>
    </source>
</evidence>
<dbReference type="Gene3D" id="3.30.565.10">
    <property type="entry name" value="Histidine kinase-like ATPase, C-terminal domain"/>
    <property type="match status" value="1"/>
</dbReference>
<comment type="caution">
    <text evidence="18">The sequence shown here is derived from an EMBL/GenBank/DDBJ whole genome shotgun (WGS) entry which is preliminary data.</text>
</comment>
<evidence type="ECO:0000256" key="11">
    <source>
        <dbReference type="ARBA" id="ARBA00022989"/>
    </source>
</evidence>
<dbReference type="GO" id="GO:0005886">
    <property type="term" value="C:plasma membrane"/>
    <property type="evidence" value="ECO:0007669"/>
    <property type="project" value="UniProtKB-SubCell"/>
</dbReference>
<dbReference type="GO" id="GO:0005524">
    <property type="term" value="F:ATP binding"/>
    <property type="evidence" value="ECO:0007669"/>
    <property type="project" value="UniProtKB-KW"/>
</dbReference>
<evidence type="ECO:0000256" key="8">
    <source>
        <dbReference type="ARBA" id="ARBA00022741"/>
    </source>
</evidence>
<dbReference type="InterPro" id="IPR003594">
    <property type="entry name" value="HATPase_dom"/>
</dbReference>
<evidence type="ECO:0000256" key="6">
    <source>
        <dbReference type="ARBA" id="ARBA00022679"/>
    </source>
</evidence>
<evidence type="ECO:0000259" key="16">
    <source>
        <dbReference type="PROSITE" id="PS50109"/>
    </source>
</evidence>
<dbReference type="SUPFAM" id="SSF158472">
    <property type="entry name" value="HAMP domain-like"/>
    <property type="match status" value="1"/>
</dbReference>
<evidence type="ECO:0000256" key="3">
    <source>
        <dbReference type="ARBA" id="ARBA00012438"/>
    </source>
</evidence>
<dbReference type="InterPro" id="IPR050398">
    <property type="entry name" value="HssS/ArlS-like"/>
</dbReference>
<evidence type="ECO:0000256" key="13">
    <source>
        <dbReference type="ARBA" id="ARBA00023136"/>
    </source>
</evidence>
<keyword evidence="13 15" id="KW-0472">Membrane</keyword>
<evidence type="ECO:0000313" key="19">
    <source>
        <dbReference type="Proteomes" id="UP000214588"/>
    </source>
</evidence>
<dbReference type="PANTHER" id="PTHR45528:SF1">
    <property type="entry name" value="SENSOR HISTIDINE KINASE CPXA"/>
    <property type="match status" value="1"/>
</dbReference>
<comment type="subcellular location">
    <subcellularLocation>
        <location evidence="2">Cell membrane</location>
        <topology evidence="2">Multi-pass membrane protein</topology>
    </subcellularLocation>
</comment>
<name>A0A226C0W1_9FIRM</name>
<evidence type="ECO:0000313" key="18">
    <source>
        <dbReference type="EMBL" id="OWZ84938.1"/>
    </source>
</evidence>
<keyword evidence="11 15" id="KW-1133">Transmembrane helix</keyword>
<dbReference type="SMART" id="SM00387">
    <property type="entry name" value="HATPase_c"/>
    <property type="match status" value="1"/>
</dbReference>
<dbReference type="GO" id="GO:0000155">
    <property type="term" value="F:phosphorelay sensor kinase activity"/>
    <property type="evidence" value="ECO:0007669"/>
    <property type="project" value="InterPro"/>
</dbReference>
<proteinExistence type="predicted"/>
<dbReference type="Pfam" id="PF00512">
    <property type="entry name" value="HisKA"/>
    <property type="match status" value="1"/>
</dbReference>
<dbReference type="InterPro" id="IPR005467">
    <property type="entry name" value="His_kinase_dom"/>
</dbReference>
<keyword evidence="10" id="KW-0067">ATP-binding</keyword>
<dbReference type="InterPro" id="IPR036097">
    <property type="entry name" value="HisK_dim/P_sf"/>
</dbReference>
<protein>
    <recommendedName>
        <fullName evidence="3">histidine kinase</fullName>
        <ecNumber evidence="3">2.7.13.3</ecNumber>
    </recommendedName>
</protein>
<evidence type="ECO:0000256" key="7">
    <source>
        <dbReference type="ARBA" id="ARBA00022692"/>
    </source>
</evidence>
<accession>A0A226C0W1</accession>
<evidence type="ECO:0000256" key="5">
    <source>
        <dbReference type="ARBA" id="ARBA00022553"/>
    </source>
</evidence>
<dbReference type="PROSITE" id="PS50109">
    <property type="entry name" value="HIS_KIN"/>
    <property type="match status" value="1"/>
</dbReference>
<dbReference type="Gene3D" id="6.10.340.10">
    <property type="match status" value="1"/>
</dbReference>
<feature type="transmembrane region" description="Helical" evidence="15">
    <location>
        <begin position="43"/>
        <end position="66"/>
    </location>
</feature>
<keyword evidence="4" id="KW-1003">Cell membrane</keyword>
<keyword evidence="8" id="KW-0547">Nucleotide-binding</keyword>
<evidence type="ECO:0000256" key="4">
    <source>
        <dbReference type="ARBA" id="ARBA00022475"/>
    </source>
</evidence>
<dbReference type="CDD" id="cd06225">
    <property type="entry name" value="HAMP"/>
    <property type="match status" value="1"/>
</dbReference>
<sequence>MLISKIYEKKLNPILKSLPLSKRYTDLDISLVELKMNRLFSRLLLGFAGVSLGIILFFGILTSYSLNYQFSEYLKDVRHDEHQGVITLLRDYYLENNTFEGISAPLNNVAHSSEMEFLLYIDNDLINSTLEDGHRGPNRRNNGGHRRQQQDQNEINLEEMTTYTYPIEVDNNTVGELEIVHQYQVTGLFRPFEHAFKESVFNNMIISGIITLLLALLISFLISVSISKPIKKLTNSVYNMGTGDFSKRAELVGPQEIKDLAHQFNKMVSNLEEMDFLKTKFTADISHELRNPLASLKSYVEAFQDEILPPSKENLQAVSYEINRLQKLIDDLHELALLESKEQEITMEYVNLNDILKKLKSSVLPKAKNQNINFITSGPNIEVWSNPDILLHILENLVINALANTPSNGEVIVSWYKNKDNIEVIVKDTGSGIEKEKLFYIFERFYRKEPDRSRTSTNYTSGSGLGLSLVKEWVKKINGAISVESESGIGTIFTISLKS</sequence>
<evidence type="ECO:0000256" key="15">
    <source>
        <dbReference type="SAM" id="Phobius"/>
    </source>
</evidence>
<dbReference type="SMART" id="SM00304">
    <property type="entry name" value="HAMP"/>
    <property type="match status" value="1"/>
</dbReference>
<dbReference type="Proteomes" id="UP000214588">
    <property type="component" value="Unassembled WGS sequence"/>
</dbReference>
<feature type="domain" description="Histidine kinase" evidence="16">
    <location>
        <begin position="284"/>
        <end position="499"/>
    </location>
</feature>
<dbReference type="InterPro" id="IPR036890">
    <property type="entry name" value="HATPase_C_sf"/>
</dbReference>
<gene>
    <name evidence="18" type="ORF">CDO51_00600</name>
</gene>
<evidence type="ECO:0000256" key="12">
    <source>
        <dbReference type="ARBA" id="ARBA00023012"/>
    </source>
</evidence>
<feature type="compositionally biased region" description="Basic residues" evidence="14">
    <location>
        <begin position="136"/>
        <end position="147"/>
    </location>
</feature>
<feature type="region of interest" description="Disordered" evidence="14">
    <location>
        <begin position="131"/>
        <end position="156"/>
    </location>
</feature>
<dbReference type="Pfam" id="PF00672">
    <property type="entry name" value="HAMP"/>
    <property type="match status" value="1"/>
</dbReference>
<dbReference type="Pfam" id="PF02518">
    <property type="entry name" value="HATPase_c"/>
    <property type="match status" value="1"/>
</dbReference>
<organism evidence="18 19">
    <name type="scientific">Natranaerobius trueperi</name>
    <dbReference type="NCBI Taxonomy" id="759412"/>
    <lineage>
        <taxon>Bacteria</taxon>
        <taxon>Bacillati</taxon>
        <taxon>Bacillota</taxon>
        <taxon>Clostridia</taxon>
        <taxon>Natranaerobiales</taxon>
        <taxon>Natranaerobiaceae</taxon>
        <taxon>Natranaerobius</taxon>
    </lineage>
</organism>
<evidence type="ECO:0000256" key="14">
    <source>
        <dbReference type="SAM" id="MobiDB-lite"/>
    </source>
</evidence>
<dbReference type="EMBL" id="NIQC01000001">
    <property type="protein sequence ID" value="OWZ84938.1"/>
    <property type="molecule type" value="Genomic_DNA"/>
</dbReference>
<comment type="catalytic activity">
    <reaction evidence="1">
        <text>ATP + protein L-histidine = ADP + protein N-phospho-L-histidine.</text>
        <dbReference type="EC" id="2.7.13.3"/>
    </reaction>
</comment>
<keyword evidence="5" id="KW-0597">Phosphoprotein</keyword>
<dbReference type="InterPro" id="IPR004358">
    <property type="entry name" value="Sig_transdc_His_kin-like_C"/>
</dbReference>
<dbReference type="CDD" id="cd00082">
    <property type="entry name" value="HisKA"/>
    <property type="match status" value="1"/>
</dbReference>
<dbReference type="SUPFAM" id="SSF47384">
    <property type="entry name" value="Homodimeric domain of signal transducing histidine kinase"/>
    <property type="match status" value="1"/>
</dbReference>
<dbReference type="EC" id="2.7.13.3" evidence="3"/>
<dbReference type="SUPFAM" id="SSF55874">
    <property type="entry name" value="ATPase domain of HSP90 chaperone/DNA topoisomerase II/histidine kinase"/>
    <property type="match status" value="1"/>
</dbReference>
<dbReference type="AlphaFoldDB" id="A0A226C0W1"/>
<keyword evidence="19" id="KW-1185">Reference proteome</keyword>
<feature type="transmembrane region" description="Helical" evidence="15">
    <location>
        <begin position="204"/>
        <end position="226"/>
    </location>
</feature>
<evidence type="ECO:0000256" key="1">
    <source>
        <dbReference type="ARBA" id="ARBA00000085"/>
    </source>
</evidence>
<keyword evidence="9" id="KW-0418">Kinase</keyword>
<dbReference type="InterPro" id="IPR003661">
    <property type="entry name" value="HisK_dim/P_dom"/>
</dbReference>
<evidence type="ECO:0000256" key="2">
    <source>
        <dbReference type="ARBA" id="ARBA00004651"/>
    </source>
</evidence>
<evidence type="ECO:0000256" key="10">
    <source>
        <dbReference type="ARBA" id="ARBA00022840"/>
    </source>
</evidence>
<dbReference type="CDD" id="cd00075">
    <property type="entry name" value="HATPase"/>
    <property type="match status" value="1"/>
</dbReference>
<dbReference type="InterPro" id="IPR003660">
    <property type="entry name" value="HAMP_dom"/>
</dbReference>